<reference evidence="1 2" key="1">
    <citation type="journal article" date="2008" name="Proc. Natl. Acad. Sci. U.S.A.">
        <title>Niche adaptation and genome expansion in the chlorophyll d-producing cyanobacterium Acaryochloris marina.</title>
        <authorList>
            <person name="Swingley W.D."/>
            <person name="Chen M."/>
            <person name="Cheung P.C."/>
            <person name="Conrad A.L."/>
            <person name="Dejesa L.C."/>
            <person name="Hao J."/>
            <person name="Honchak B.M."/>
            <person name="Karbach L.E."/>
            <person name="Kurdoglu A."/>
            <person name="Lahiri S."/>
            <person name="Mastrian S.D."/>
            <person name="Miyashita H."/>
            <person name="Page L."/>
            <person name="Ramakrishna P."/>
            <person name="Satoh S."/>
            <person name="Sattley W.M."/>
            <person name="Shimada Y."/>
            <person name="Taylor H.L."/>
            <person name="Tomo T."/>
            <person name="Tsuchiya T."/>
            <person name="Wang Z.T."/>
            <person name="Raymond J."/>
            <person name="Mimuro M."/>
            <person name="Blankenship R.E."/>
            <person name="Touchman J.W."/>
        </authorList>
    </citation>
    <scope>NUCLEOTIDE SEQUENCE [LARGE SCALE GENOMIC DNA]</scope>
    <source>
        <strain evidence="2">MBIC 11017</strain>
    </source>
</reference>
<sequence>MNAAIKTTFVALSTSLLIFPDKREVIVITLGITSYKSLNHSTEASSAIPQN</sequence>
<dbReference type="HOGENOM" id="CLU_3094357_0_0_3"/>
<keyword evidence="2" id="KW-1185">Reference proteome</keyword>
<dbReference type="AlphaFoldDB" id="B0C1B0"/>
<evidence type="ECO:0000313" key="1">
    <source>
        <dbReference type="EMBL" id="ABW28508.1"/>
    </source>
</evidence>
<evidence type="ECO:0000313" key="2">
    <source>
        <dbReference type="Proteomes" id="UP000000268"/>
    </source>
</evidence>
<organism evidence="1 2">
    <name type="scientific">Acaryochloris marina (strain MBIC 11017)</name>
    <dbReference type="NCBI Taxonomy" id="329726"/>
    <lineage>
        <taxon>Bacteria</taxon>
        <taxon>Bacillati</taxon>
        <taxon>Cyanobacteriota</taxon>
        <taxon>Cyanophyceae</taxon>
        <taxon>Acaryochloridales</taxon>
        <taxon>Acaryochloridaceae</taxon>
        <taxon>Acaryochloris</taxon>
    </lineage>
</organism>
<dbReference type="KEGG" id="amr:AM1_3518"/>
<accession>B0C1B0</accession>
<protein>
    <submittedName>
        <fullName evidence="1">Uncharacterized protein</fullName>
    </submittedName>
</protein>
<dbReference type="EMBL" id="CP000828">
    <property type="protein sequence ID" value="ABW28508.1"/>
    <property type="molecule type" value="Genomic_DNA"/>
</dbReference>
<name>B0C1B0_ACAM1</name>
<gene>
    <name evidence="1" type="ordered locus">AM1_3518</name>
</gene>
<proteinExistence type="predicted"/>
<dbReference type="Proteomes" id="UP000000268">
    <property type="component" value="Chromosome"/>
</dbReference>